<feature type="signal peptide" evidence="1">
    <location>
        <begin position="1"/>
        <end position="23"/>
    </location>
</feature>
<sequence length="97" mass="10074">MSGLEVPALIFGIVSAVAGTTSAIKDVNEARHESSLYKSEKTIRVGNSVARQTDVAYSSGNGTAMIRKNGDMVATSSGSGSSAVAYSKWETAKSWGK</sequence>
<keyword evidence="3" id="KW-1185">Reference proteome</keyword>
<evidence type="ECO:0000313" key="3">
    <source>
        <dbReference type="Proteomes" id="UP000235672"/>
    </source>
</evidence>
<gene>
    <name evidence="2" type="ORF">NA56DRAFT_748000</name>
</gene>
<dbReference type="OrthoDB" id="3559304at2759"/>
<dbReference type="EMBL" id="KZ613478">
    <property type="protein sequence ID" value="PMD22204.1"/>
    <property type="molecule type" value="Genomic_DNA"/>
</dbReference>
<proteinExistence type="predicted"/>
<organism evidence="2 3">
    <name type="scientific">Hyaloscypha hepaticicola</name>
    <dbReference type="NCBI Taxonomy" id="2082293"/>
    <lineage>
        <taxon>Eukaryota</taxon>
        <taxon>Fungi</taxon>
        <taxon>Dikarya</taxon>
        <taxon>Ascomycota</taxon>
        <taxon>Pezizomycotina</taxon>
        <taxon>Leotiomycetes</taxon>
        <taxon>Helotiales</taxon>
        <taxon>Hyaloscyphaceae</taxon>
        <taxon>Hyaloscypha</taxon>
    </lineage>
</organism>
<reference evidence="2 3" key="1">
    <citation type="submission" date="2016-05" db="EMBL/GenBank/DDBJ databases">
        <title>A degradative enzymes factory behind the ericoid mycorrhizal symbiosis.</title>
        <authorList>
            <consortium name="DOE Joint Genome Institute"/>
            <person name="Martino E."/>
            <person name="Morin E."/>
            <person name="Grelet G."/>
            <person name="Kuo A."/>
            <person name="Kohler A."/>
            <person name="Daghino S."/>
            <person name="Barry K."/>
            <person name="Choi C."/>
            <person name="Cichocki N."/>
            <person name="Clum A."/>
            <person name="Copeland A."/>
            <person name="Hainaut M."/>
            <person name="Haridas S."/>
            <person name="Labutti K."/>
            <person name="Lindquist E."/>
            <person name="Lipzen A."/>
            <person name="Khouja H.-R."/>
            <person name="Murat C."/>
            <person name="Ohm R."/>
            <person name="Olson A."/>
            <person name="Spatafora J."/>
            <person name="Veneault-Fourrey C."/>
            <person name="Henrissat B."/>
            <person name="Grigoriev I."/>
            <person name="Martin F."/>
            <person name="Perotto S."/>
        </authorList>
    </citation>
    <scope>NUCLEOTIDE SEQUENCE [LARGE SCALE GENOMIC DNA]</scope>
    <source>
        <strain evidence="2 3">UAMH 7357</strain>
    </source>
</reference>
<dbReference type="AlphaFoldDB" id="A0A2J6Q7J6"/>
<feature type="chain" id="PRO_5014417953" evidence="1">
    <location>
        <begin position="24"/>
        <end position="97"/>
    </location>
</feature>
<evidence type="ECO:0000256" key="1">
    <source>
        <dbReference type="SAM" id="SignalP"/>
    </source>
</evidence>
<evidence type="ECO:0000313" key="2">
    <source>
        <dbReference type="EMBL" id="PMD22204.1"/>
    </source>
</evidence>
<protein>
    <submittedName>
        <fullName evidence="2">Uncharacterized protein</fullName>
    </submittedName>
</protein>
<dbReference type="Proteomes" id="UP000235672">
    <property type="component" value="Unassembled WGS sequence"/>
</dbReference>
<accession>A0A2J6Q7J6</accession>
<keyword evidence="1" id="KW-0732">Signal</keyword>
<name>A0A2J6Q7J6_9HELO</name>